<sequence>MVGRWFKRIKRPALLDPKYPVRSGIANNHILKCYLGLLTLGKHNFEAVKGFCSQWFSHHALGRRAVPSCATMRQRWYAWAACDDVQGCAHHRPRLGLGAGDIGQ</sequence>
<dbReference type="HOGENOM" id="CLU_2245338_0_0_4"/>
<dbReference type="AlphaFoldDB" id="A0A060NNM6"/>
<gene>
    <name evidence="1" type="ORF">SRAA_1284</name>
</gene>
<dbReference type="KEGG" id="cbaa:SRAA_1284"/>
<keyword evidence="2" id="KW-1185">Reference proteome</keyword>
<name>A0A060NNM6_9BURK</name>
<proteinExistence type="predicted"/>
<evidence type="ECO:0000313" key="1">
    <source>
        <dbReference type="EMBL" id="BAO81138.1"/>
    </source>
</evidence>
<dbReference type="EMBL" id="AP014568">
    <property type="protein sequence ID" value="BAO81138.1"/>
    <property type="molecule type" value="Genomic_DNA"/>
</dbReference>
<reference evidence="1 2" key="1">
    <citation type="journal article" date="2014" name="Nat. Commun.">
        <title>Physiological and genomic features of highly alkaliphilic hydrogen-utilizing Betaproteobacteria from a continental serpentinizing site.</title>
        <authorList>
            <person name="Suzuki S."/>
            <person name="Kuenen J.G."/>
            <person name="Schipper K."/>
            <person name="van der Velde S."/>
            <person name="Ishii S."/>
            <person name="Wu A."/>
            <person name="Sorokin D.Y."/>
            <person name="Tenney A."/>
            <person name="Meng X.Y."/>
            <person name="Morrill P.L."/>
            <person name="Kamagata Y."/>
            <person name="Muyzer G."/>
            <person name="Nealson K.H."/>
        </authorList>
    </citation>
    <scope>NUCLEOTIDE SEQUENCE [LARGE SCALE GENOMIC DNA]</scope>
    <source>
        <strain evidence="1 2">A1</strain>
    </source>
</reference>
<evidence type="ECO:0000313" key="2">
    <source>
        <dbReference type="Proteomes" id="UP000067461"/>
    </source>
</evidence>
<organism evidence="1 2">
    <name type="scientific">Serpentinimonas raichei</name>
    <dbReference type="NCBI Taxonomy" id="1458425"/>
    <lineage>
        <taxon>Bacteria</taxon>
        <taxon>Pseudomonadati</taxon>
        <taxon>Pseudomonadota</taxon>
        <taxon>Betaproteobacteria</taxon>
        <taxon>Burkholderiales</taxon>
        <taxon>Comamonadaceae</taxon>
        <taxon>Serpentinimonas</taxon>
    </lineage>
</organism>
<evidence type="ECO:0008006" key="3">
    <source>
        <dbReference type="Google" id="ProtNLM"/>
    </source>
</evidence>
<dbReference type="Proteomes" id="UP000067461">
    <property type="component" value="Chromosome"/>
</dbReference>
<protein>
    <recommendedName>
        <fullName evidence="3">Transposase</fullName>
    </recommendedName>
</protein>
<accession>A0A060NNM6</accession>